<protein>
    <recommendedName>
        <fullName evidence="2">Condensation domain-containing protein</fullName>
    </recommendedName>
</protein>
<dbReference type="Proteomes" id="UP000239322">
    <property type="component" value="Unassembled WGS sequence"/>
</dbReference>
<dbReference type="EMBL" id="PVLV01000041">
    <property type="protein sequence ID" value="PRH80644.1"/>
    <property type="molecule type" value="Genomic_DNA"/>
</dbReference>
<dbReference type="GO" id="GO:0003824">
    <property type="term" value="F:catalytic activity"/>
    <property type="evidence" value="ECO:0007669"/>
    <property type="project" value="InterPro"/>
</dbReference>
<dbReference type="PANTHER" id="PTHR45527:SF1">
    <property type="entry name" value="FATTY ACID SYNTHASE"/>
    <property type="match status" value="1"/>
</dbReference>
<evidence type="ECO:0000259" key="2">
    <source>
        <dbReference type="Pfam" id="PF00668"/>
    </source>
</evidence>
<feature type="region of interest" description="Disordered" evidence="1">
    <location>
        <begin position="346"/>
        <end position="434"/>
    </location>
</feature>
<dbReference type="GO" id="GO:0008610">
    <property type="term" value="P:lipid biosynthetic process"/>
    <property type="evidence" value="ECO:0007669"/>
    <property type="project" value="UniProtKB-ARBA"/>
</dbReference>
<dbReference type="GO" id="GO:0043041">
    <property type="term" value="P:amino acid activation for nonribosomal peptide biosynthetic process"/>
    <property type="evidence" value="ECO:0007669"/>
    <property type="project" value="TreeGrafter"/>
</dbReference>
<dbReference type="GO" id="GO:0031177">
    <property type="term" value="F:phosphopantetheine binding"/>
    <property type="evidence" value="ECO:0007669"/>
    <property type="project" value="TreeGrafter"/>
</dbReference>
<dbReference type="GO" id="GO:0005737">
    <property type="term" value="C:cytoplasm"/>
    <property type="evidence" value="ECO:0007669"/>
    <property type="project" value="TreeGrafter"/>
</dbReference>
<dbReference type="PANTHER" id="PTHR45527">
    <property type="entry name" value="NONRIBOSOMAL PEPTIDE SYNTHETASE"/>
    <property type="match status" value="1"/>
</dbReference>
<dbReference type="Gene3D" id="3.30.559.30">
    <property type="entry name" value="Nonribosomal peptide synthetase, condensation domain"/>
    <property type="match status" value="1"/>
</dbReference>
<feature type="domain" description="Condensation" evidence="2">
    <location>
        <begin position="181"/>
        <end position="352"/>
    </location>
</feature>
<evidence type="ECO:0000256" key="1">
    <source>
        <dbReference type="SAM" id="MobiDB-lite"/>
    </source>
</evidence>
<dbReference type="InterPro" id="IPR001242">
    <property type="entry name" value="Condensation_dom"/>
</dbReference>
<dbReference type="GO" id="GO:0044550">
    <property type="term" value="P:secondary metabolite biosynthetic process"/>
    <property type="evidence" value="ECO:0007669"/>
    <property type="project" value="TreeGrafter"/>
</dbReference>
<evidence type="ECO:0000313" key="4">
    <source>
        <dbReference type="Proteomes" id="UP000239322"/>
    </source>
</evidence>
<comment type="caution">
    <text evidence="3">The sequence shown here is derived from an EMBL/GenBank/DDBJ whole genome shotgun (WGS) entry which is preliminary data.</text>
</comment>
<dbReference type="SUPFAM" id="SSF52777">
    <property type="entry name" value="CoA-dependent acyltransferases"/>
    <property type="match status" value="2"/>
</dbReference>
<evidence type="ECO:0000313" key="3">
    <source>
        <dbReference type="EMBL" id="PRH80644.1"/>
    </source>
</evidence>
<proteinExistence type="predicted"/>
<keyword evidence="4" id="KW-1185">Reference proteome</keyword>
<sequence length="694" mass="72079">MTTDRSPSLPRREPLTVYVDPGRAGTGAPPALELRGTVDIGRVKAAVHQVLDADPHGPAWRFRLRRHGPAHHTLTLDAPAAAGAPADFPVGLLADLLTARPVGSASVFESLADGVRPLGDEPVPLPPAGPPYGLAAARSAAGAPHGPVMSVLRASPLQRELLADADARPGAGIGVARLGWEWHGPLDLERFADAWQSVADRESVLRAAFDDADEPAVLVHQWVVPELLRAPAGSGDRAALLAADRARALDPRRPGPFRVTVAESPTGAGDGPPHRMLLTYHHALLDDLSARLLLREFFRAYLAGGRLPGGERRPDMGDYVDWLAARDLGPARDFWSPAADLLPDAADLPATGTRNLRGPAKDPAEPVEDPLGWGLAGQDLPGPAQGLADPGRVLPGPVQGAADPGRGLPGPVQGAGPVEDAAGGPEGGDPRPATVRLRHRLSPEDAAGLTTWAARWGATDFGALQAAWALLLHRAGRAGAATAAPVAFCVSVSGRGVPLDGVERLPGALRNPLPMSVVVDPRTPVPRLLAQLRDRALDMAAYEWVSAGQVAHWTEPARRAPAGRGGRRVPGTLLVFGGGPQPPAVPAADLAAQGIRVPEPVAYDADTAFPLALSAHHDDAGGLVLTVAHDPYLLPDAGAVLADLDRLLRLLPRRGDQYTTAGALLDALSVSGAEPPPAAPAAPALSLIHISEPT</sequence>
<dbReference type="AlphaFoldDB" id="A0A2S9Q1U8"/>
<accession>A0A2S9Q1U8</accession>
<name>A0A2S9Q1U8_9ACTN</name>
<organism evidence="3 4">
    <name type="scientific">Streptomyces solincola</name>
    <dbReference type="NCBI Taxonomy" id="2100817"/>
    <lineage>
        <taxon>Bacteria</taxon>
        <taxon>Bacillati</taxon>
        <taxon>Actinomycetota</taxon>
        <taxon>Actinomycetes</taxon>
        <taxon>Kitasatosporales</taxon>
        <taxon>Streptomycetaceae</taxon>
        <taxon>Streptomyces</taxon>
    </lineage>
</organism>
<dbReference type="Pfam" id="PF00668">
    <property type="entry name" value="Condensation"/>
    <property type="match status" value="1"/>
</dbReference>
<dbReference type="Gene3D" id="3.30.559.10">
    <property type="entry name" value="Chloramphenicol acetyltransferase-like domain"/>
    <property type="match status" value="1"/>
</dbReference>
<dbReference type="OrthoDB" id="4335331at2"/>
<reference evidence="3 4" key="1">
    <citation type="submission" date="2018-03" db="EMBL/GenBank/DDBJ databases">
        <title>Novel Streptomyces sp. from soil.</title>
        <authorList>
            <person name="Tan G.Y.A."/>
            <person name="Lee Z.Y."/>
        </authorList>
    </citation>
    <scope>NUCLEOTIDE SEQUENCE [LARGE SCALE GENOMIC DNA]</scope>
    <source>
        <strain evidence="3 4">ST5x</strain>
    </source>
</reference>
<feature type="non-terminal residue" evidence="3">
    <location>
        <position position="694"/>
    </location>
</feature>
<dbReference type="InterPro" id="IPR023213">
    <property type="entry name" value="CAT-like_dom_sf"/>
</dbReference>
<dbReference type="RefSeq" id="WP_105867279.1">
    <property type="nucleotide sequence ID" value="NZ_PVLV01000041.1"/>
</dbReference>
<gene>
    <name evidence="3" type="ORF">C6N75_03090</name>
</gene>